<evidence type="ECO:0000256" key="1">
    <source>
        <dbReference type="SAM" id="SignalP"/>
    </source>
</evidence>
<organism evidence="2 3">
    <name type="scientific">Hibiscus sabdariffa</name>
    <name type="common">roselle</name>
    <dbReference type="NCBI Taxonomy" id="183260"/>
    <lineage>
        <taxon>Eukaryota</taxon>
        <taxon>Viridiplantae</taxon>
        <taxon>Streptophyta</taxon>
        <taxon>Embryophyta</taxon>
        <taxon>Tracheophyta</taxon>
        <taxon>Spermatophyta</taxon>
        <taxon>Magnoliopsida</taxon>
        <taxon>eudicotyledons</taxon>
        <taxon>Gunneridae</taxon>
        <taxon>Pentapetalae</taxon>
        <taxon>rosids</taxon>
        <taxon>malvids</taxon>
        <taxon>Malvales</taxon>
        <taxon>Malvaceae</taxon>
        <taxon>Malvoideae</taxon>
        <taxon>Hibiscus</taxon>
    </lineage>
</organism>
<evidence type="ECO:0000313" key="3">
    <source>
        <dbReference type="Proteomes" id="UP001396334"/>
    </source>
</evidence>
<dbReference type="Proteomes" id="UP001396334">
    <property type="component" value="Unassembled WGS sequence"/>
</dbReference>
<proteinExistence type="predicted"/>
<dbReference type="EMBL" id="JBBPBN010000048">
    <property type="protein sequence ID" value="KAK8993610.1"/>
    <property type="molecule type" value="Genomic_DNA"/>
</dbReference>
<gene>
    <name evidence="2" type="ORF">V6N11_007837</name>
</gene>
<feature type="chain" id="PRO_5045283080" description="Secreted protein" evidence="1">
    <location>
        <begin position="24"/>
        <end position="99"/>
    </location>
</feature>
<sequence length="99" mass="10887">MGSCWGAFQHGLLLLGWTSILQCDLVNVELAVGLALERCHHGHLLGEFQHELLLGLASILQCDLVKVELIVGLALERCHHGQLLGMFRHGLLLLGWTSI</sequence>
<accession>A0ABR2PYV9</accession>
<name>A0ABR2PYV9_9ROSI</name>
<keyword evidence="3" id="KW-1185">Reference proteome</keyword>
<keyword evidence="1" id="KW-0732">Signal</keyword>
<feature type="signal peptide" evidence="1">
    <location>
        <begin position="1"/>
        <end position="23"/>
    </location>
</feature>
<reference evidence="2 3" key="1">
    <citation type="journal article" date="2024" name="G3 (Bethesda)">
        <title>Genome assembly of Hibiscus sabdariffa L. provides insights into metabolisms of medicinal natural products.</title>
        <authorList>
            <person name="Kim T."/>
        </authorList>
    </citation>
    <scope>NUCLEOTIDE SEQUENCE [LARGE SCALE GENOMIC DNA]</scope>
    <source>
        <strain evidence="2">TK-2024</strain>
        <tissue evidence="2">Old leaves</tissue>
    </source>
</reference>
<evidence type="ECO:0008006" key="4">
    <source>
        <dbReference type="Google" id="ProtNLM"/>
    </source>
</evidence>
<comment type="caution">
    <text evidence="2">The sequence shown here is derived from an EMBL/GenBank/DDBJ whole genome shotgun (WGS) entry which is preliminary data.</text>
</comment>
<protein>
    <recommendedName>
        <fullName evidence="4">Secreted protein</fullName>
    </recommendedName>
</protein>
<evidence type="ECO:0000313" key="2">
    <source>
        <dbReference type="EMBL" id="KAK8993610.1"/>
    </source>
</evidence>